<dbReference type="Proteomes" id="UP001176940">
    <property type="component" value="Unassembled WGS sequence"/>
</dbReference>
<dbReference type="InterPro" id="IPR058912">
    <property type="entry name" value="HTH_animal"/>
</dbReference>
<evidence type="ECO:0000313" key="3">
    <source>
        <dbReference type="Proteomes" id="UP001176940"/>
    </source>
</evidence>
<feature type="domain" description="Helix-turn-helix" evidence="1">
    <location>
        <begin position="137"/>
        <end position="189"/>
    </location>
</feature>
<name>A0ABN9MI68_9NEOB</name>
<gene>
    <name evidence="2" type="ORF">RIMI_LOCUS21169163</name>
</gene>
<organism evidence="2 3">
    <name type="scientific">Ranitomeya imitator</name>
    <name type="common">mimic poison frog</name>
    <dbReference type="NCBI Taxonomy" id="111125"/>
    <lineage>
        <taxon>Eukaryota</taxon>
        <taxon>Metazoa</taxon>
        <taxon>Chordata</taxon>
        <taxon>Craniata</taxon>
        <taxon>Vertebrata</taxon>
        <taxon>Euteleostomi</taxon>
        <taxon>Amphibia</taxon>
        <taxon>Batrachia</taxon>
        <taxon>Anura</taxon>
        <taxon>Neobatrachia</taxon>
        <taxon>Hyloidea</taxon>
        <taxon>Dendrobatidae</taxon>
        <taxon>Dendrobatinae</taxon>
        <taxon>Ranitomeya</taxon>
    </lineage>
</organism>
<feature type="non-terminal residue" evidence="2">
    <location>
        <position position="372"/>
    </location>
</feature>
<reference evidence="2" key="1">
    <citation type="submission" date="2023-07" db="EMBL/GenBank/DDBJ databases">
        <authorList>
            <person name="Stuckert A."/>
        </authorList>
    </citation>
    <scope>NUCLEOTIDE SEQUENCE</scope>
</reference>
<protein>
    <recommendedName>
        <fullName evidence="1">Helix-turn-helix domain-containing protein</fullName>
    </recommendedName>
</protein>
<sequence length="372" mass="42660">MDVSSLYTNIDHQEGLQSVVKYVFHTCKNYFLFEDQFYIQKKGTAMGSNVAPPFANIFMDFYETTYTFIDDVFFIWTGDANTLQDFHADLNSCTPNITFSLQFSDQSINFLDTLVMIGADGGVDTDLYVKPTDKNSLLLYSSNHPRHVKKALPKSQHDRVRRIVSNPVQRTTRHIEMDKKFRDRGYPSTLGGNIEEINNPRVSSKHPRIAFVSVFHPFKRCIQQSILKHWNILQNSYPTIPEFNNRPIFCDKRSDNLRNFLVKADVGSSKPPMTQRVFSTPRNGTFPCLGCLQCSNVMKGDSFTHPRSGQRFPKKGHFTLSVRSRICLVRLPNISETAFPNTSLLSDVDALSFRYLLTFPQNKPFYCPTQIS</sequence>
<accession>A0ABN9MI68</accession>
<dbReference type="PANTHER" id="PTHR21301:SF12">
    <property type="match status" value="1"/>
</dbReference>
<dbReference type="PANTHER" id="PTHR21301">
    <property type="entry name" value="REVERSE TRANSCRIPTASE"/>
    <property type="match status" value="1"/>
</dbReference>
<comment type="caution">
    <text evidence="2">The sequence shown here is derived from an EMBL/GenBank/DDBJ whole genome shotgun (WGS) entry which is preliminary data.</text>
</comment>
<proteinExistence type="predicted"/>
<evidence type="ECO:0000313" key="2">
    <source>
        <dbReference type="EMBL" id="CAJ0966304.1"/>
    </source>
</evidence>
<evidence type="ECO:0000259" key="1">
    <source>
        <dbReference type="Pfam" id="PF26215"/>
    </source>
</evidence>
<keyword evidence="3" id="KW-1185">Reference proteome</keyword>
<dbReference type="Pfam" id="PF26215">
    <property type="entry name" value="HTH_animal"/>
    <property type="match status" value="1"/>
</dbReference>
<dbReference type="EMBL" id="CAUEEQ010073526">
    <property type="protein sequence ID" value="CAJ0966304.1"/>
    <property type="molecule type" value="Genomic_DNA"/>
</dbReference>